<feature type="transmembrane region" description="Helical" evidence="8">
    <location>
        <begin position="182"/>
        <end position="213"/>
    </location>
</feature>
<dbReference type="InterPro" id="IPR038731">
    <property type="entry name" value="RgtA/B/C-like"/>
</dbReference>
<feature type="transmembrane region" description="Helical" evidence="8">
    <location>
        <begin position="419"/>
        <end position="441"/>
    </location>
</feature>
<accession>B4VKL7</accession>
<evidence type="ECO:0000259" key="9">
    <source>
        <dbReference type="Pfam" id="PF13231"/>
    </source>
</evidence>
<feature type="transmembrane region" description="Helical" evidence="8">
    <location>
        <begin position="284"/>
        <end position="303"/>
    </location>
</feature>
<dbReference type="RefSeq" id="WP_006098840.1">
    <property type="nucleotide sequence ID" value="NZ_DS989843.1"/>
</dbReference>
<reference evidence="10 11" key="1">
    <citation type="submission" date="2008-07" db="EMBL/GenBank/DDBJ databases">
        <authorList>
            <person name="Tandeau de Marsac N."/>
            <person name="Ferriera S."/>
            <person name="Johnson J."/>
            <person name="Kravitz S."/>
            <person name="Beeson K."/>
            <person name="Sutton G."/>
            <person name="Rogers Y.-H."/>
            <person name="Friedman R."/>
            <person name="Frazier M."/>
            <person name="Venter J.C."/>
        </authorList>
    </citation>
    <scope>NUCLEOTIDE SEQUENCE [LARGE SCALE GENOMIC DNA]</scope>
    <source>
        <strain evidence="10 11">PCC 7420</strain>
    </source>
</reference>
<organism evidence="10 11">
    <name type="scientific">Coleofasciculus chthonoplastes PCC 7420</name>
    <dbReference type="NCBI Taxonomy" id="118168"/>
    <lineage>
        <taxon>Bacteria</taxon>
        <taxon>Bacillati</taxon>
        <taxon>Cyanobacteriota</taxon>
        <taxon>Cyanophyceae</taxon>
        <taxon>Coleofasciculales</taxon>
        <taxon>Coleofasciculaceae</taxon>
        <taxon>Coleofasciculus</taxon>
    </lineage>
</organism>
<dbReference type="GO" id="GO:0009103">
    <property type="term" value="P:lipopolysaccharide biosynthetic process"/>
    <property type="evidence" value="ECO:0007669"/>
    <property type="project" value="UniProtKB-ARBA"/>
</dbReference>
<proteinExistence type="predicted"/>
<feature type="transmembrane region" description="Helical" evidence="8">
    <location>
        <begin position="137"/>
        <end position="170"/>
    </location>
</feature>
<evidence type="ECO:0000256" key="1">
    <source>
        <dbReference type="ARBA" id="ARBA00004651"/>
    </source>
</evidence>
<comment type="subcellular location">
    <subcellularLocation>
        <location evidence="1">Cell membrane</location>
        <topology evidence="1">Multi-pass membrane protein</topology>
    </subcellularLocation>
</comment>
<dbReference type="PANTHER" id="PTHR33908:SF3">
    <property type="entry name" value="UNDECAPRENYL PHOSPHATE-ALPHA-4-AMINO-4-DEOXY-L-ARABINOSE ARABINOSYL TRANSFERASE"/>
    <property type="match status" value="1"/>
</dbReference>
<dbReference type="EC" id="2.4.1.109" evidence="10"/>
<feature type="transmembrane region" description="Helical" evidence="8">
    <location>
        <begin position="105"/>
        <end position="125"/>
    </location>
</feature>
<dbReference type="eggNOG" id="COG1807">
    <property type="taxonomic scope" value="Bacteria"/>
</dbReference>
<keyword evidence="2" id="KW-1003">Cell membrane</keyword>
<feature type="domain" description="Glycosyltransferase RgtA/B/C/D-like" evidence="9">
    <location>
        <begin position="85"/>
        <end position="236"/>
    </location>
</feature>
<dbReference type="Pfam" id="PF13231">
    <property type="entry name" value="PMT_2"/>
    <property type="match status" value="1"/>
</dbReference>
<dbReference type="PANTHER" id="PTHR33908">
    <property type="entry name" value="MANNOSYLTRANSFERASE YKCB-RELATED"/>
    <property type="match status" value="1"/>
</dbReference>
<protein>
    <submittedName>
        <fullName evidence="10">Dolichyl-phosphate-mannose-protein mannosyltransferase</fullName>
        <ecNumber evidence="10">2.4.1.109</ecNumber>
    </submittedName>
</protein>
<evidence type="ECO:0000256" key="6">
    <source>
        <dbReference type="ARBA" id="ARBA00022989"/>
    </source>
</evidence>
<feature type="transmembrane region" description="Helical" evidence="8">
    <location>
        <begin position="393"/>
        <end position="412"/>
    </location>
</feature>
<dbReference type="Proteomes" id="UP000003835">
    <property type="component" value="Unassembled WGS sequence"/>
</dbReference>
<gene>
    <name evidence="10" type="ORF">MC7420_2903</name>
</gene>
<evidence type="ECO:0000256" key="8">
    <source>
        <dbReference type="SAM" id="Phobius"/>
    </source>
</evidence>
<name>B4VKL7_9CYAN</name>
<evidence type="ECO:0000313" key="10">
    <source>
        <dbReference type="EMBL" id="EDX77579.1"/>
    </source>
</evidence>
<evidence type="ECO:0000256" key="7">
    <source>
        <dbReference type="ARBA" id="ARBA00023136"/>
    </source>
</evidence>
<dbReference type="GO" id="GO:0016763">
    <property type="term" value="F:pentosyltransferase activity"/>
    <property type="evidence" value="ECO:0007669"/>
    <property type="project" value="TreeGrafter"/>
</dbReference>
<dbReference type="GO" id="GO:0010041">
    <property type="term" value="P:response to iron(III) ion"/>
    <property type="evidence" value="ECO:0007669"/>
    <property type="project" value="TreeGrafter"/>
</dbReference>
<keyword evidence="11" id="KW-1185">Reference proteome</keyword>
<sequence length="443" mass="49713">MNRQTFISGRSESRIRKTQRWIERMWMFGLLLAALLLFCLNLDSPPLLNGGEQTINQVAGELTTTPLASWQWFYPTFGDKSYVEDPPLLYWLIALAYKTGNDNTLITRLPTALLSALSVPLFYGIGREIFPSRQNALFSSFIYLTVLPVVQYGRLAIADSAVLCFVMLMMVCLLRSRRDLRWSLVAGIGFALICLTQGIGFGLLLLAIGLIFIAWDTPRLLRSGYWWLGWILGIIPGLVWYTLPWLEGQAFLTANLIQESLQPFWHSVKIPRTLTGYYDYLLEFLKFSVPWLLFASYGLGLAWTHRNWGWAKFVLVWTGVYGGAVCLIGSPLSAYSLPIYPALALAGGAQLAAVWNSPRSQSYPRLWVFGLSLMSLGAIAATVYFLLEASGKLLPVVSSSVALTFAIAAILVARRDIQFIFILFWGMYVSLVLLMTSPHWIVS</sequence>
<dbReference type="GO" id="GO:0004169">
    <property type="term" value="F:dolichyl-phosphate-mannose-protein mannosyltransferase activity"/>
    <property type="evidence" value="ECO:0007669"/>
    <property type="project" value="UniProtKB-EC"/>
</dbReference>
<keyword evidence="7 8" id="KW-0472">Membrane</keyword>
<evidence type="ECO:0000256" key="2">
    <source>
        <dbReference type="ARBA" id="ARBA00022475"/>
    </source>
</evidence>
<keyword evidence="6 8" id="KW-1133">Transmembrane helix</keyword>
<feature type="transmembrane region" description="Helical" evidence="8">
    <location>
        <begin position="225"/>
        <end position="243"/>
    </location>
</feature>
<keyword evidence="5 8" id="KW-0812">Transmembrane</keyword>
<keyword evidence="3 10" id="KW-0328">Glycosyltransferase</keyword>
<feature type="transmembrane region" description="Helical" evidence="8">
    <location>
        <begin position="338"/>
        <end position="355"/>
    </location>
</feature>
<evidence type="ECO:0000313" key="11">
    <source>
        <dbReference type="Proteomes" id="UP000003835"/>
    </source>
</evidence>
<feature type="transmembrane region" description="Helical" evidence="8">
    <location>
        <begin position="367"/>
        <end position="387"/>
    </location>
</feature>
<dbReference type="GO" id="GO:0005886">
    <property type="term" value="C:plasma membrane"/>
    <property type="evidence" value="ECO:0007669"/>
    <property type="project" value="UniProtKB-SubCell"/>
</dbReference>
<feature type="transmembrane region" description="Helical" evidence="8">
    <location>
        <begin position="310"/>
        <end position="332"/>
    </location>
</feature>
<evidence type="ECO:0000256" key="5">
    <source>
        <dbReference type="ARBA" id="ARBA00022692"/>
    </source>
</evidence>
<dbReference type="InterPro" id="IPR050297">
    <property type="entry name" value="LipidA_mod_glycosyltrf_83"/>
</dbReference>
<dbReference type="STRING" id="118168.MC7420_2903"/>
<keyword evidence="4 10" id="KW-0808">Transferase</keyword>
<dbReference type="OrthoDB" id="454118at2"/>
<dbReference type="EMBL" id="DS989843">
    <property type="protein sequence ID" value="EDX77579.1"/>
    <property type="molecule type" value="Genomic_DNA"/>
</dbReference>
<dbReference type="AlphaFoldDB" id="B4VKL7"/>
<evidence type="ECO:0000256" key="3">
    <source>
        <dbReference type="ARBA" id="ARBA00022676"/>
    </source>
</evidence>
<dbReference type="HOGENOM" id="CLU_019200_4_0_3"/>
<evidence type="ECO:0000256" key="4">
    <source>
        <dbReference type="ARBA" id="ARBA00022679"/>
    </source>
</evidence>